<evidence type="ECO:0000313" key="2">
    <source>
        <dbReference type="Proteomes" id="UP000253872"/>
    </source>
</evidence>
<evidence type="ECO:0000313" key="1">
    <source>
        <dbReference type="EMBL" id="RDE73049.1"/>
    </source>
</evidence>
<protein>
    <submittedName>
        <fullName evidence="1">Uncharacterized protein</fullName>
    </submittedName>
</protein>
<proteinExistence type="predicted"/>
<reference evidence="1 2" key="1">
    <citation type="submission" date="2018-05" db="EMBL/GenBank/DDBJ databases">
        <title>Draft Genome Sequences for a Diverse set of 7 Haemophilus Species.</title>
        <authorList>
            <person name="Nichols M."/>
            <person name="Topaz N."/>
            <person name="Wang X."/>
            <person name="Wang X."/>
            <person name="Boxrud D."/>
        </authorList>
    </citation>
    <scope>NUCLEOTIDE SEQUENCE [LARGE SCALE GENOMIC DNA]</scope>
    <source>
        <strain evidence="1 2">C2002001239</strain>
    </source>
</reference>
<comment type="caution">
    <text evidence="1">The sequence shown here is derived from an EMBL/GenBank/DDBJ whole genome shotgun (WGS) entry which is preliminary data.</text>
</comment>
<dbReference type="Proteomes" id="UP000253872">
    <property type="component" value="Unassembled WGS sequence"/>
</dbReference>
<dbReference type="RefSeq" id="WP_111402078.1">
    <property type="nucleotide sequence ID" value="NZ_QEPN01000002.1"/>
</dbReference>
<sequence>MKQTIWIWNGNKQVPKQYGILPKSRHYFVCRLIRNDAGDVIKTVQIMGFLDLAQAVKFLVSLTKKAK</sequence>
<organism evidence="1 2">
    <name type="scientific">Haemophilus sputorum</name>
    <dbReference type="NCBI Taxonomy" id="1078480"/>
    <lineage>
        <taxon>Bacteria</taxon>
        <taxon>Pseudomonadati</taxon>
        <taxon>Pseudomonadota</taxon>
        <taxon>Gammaproteobacteria</taxon>
        <taxon>Pasteurellales</taxon>
        <taxon>Pasteurellaceae</taxon>
        <taxon>Haemophilus</taxon>
    </lineage>
</organism>
<gene>
    <name evidence="1" type="ORF">DPV93_02900</name>
</gene>
<dbReference type="EMBL" id="QEPN01000002">
    <property type="protein sequence ID" value="RDE73049.1"/>
    <property type="molecule type" value="Genomic_DNA"/>
</dbReference>
<accession>A0A369YE14</accession>
<dbReference type="AlphaFoldDB" id="A0A369YE14"/>
<name>A0A369YE14_9PAST</name>